<comment type="caution">
    <text evidence="2">The sequence shown here is derived from an EMBL/GenBank/DDBJ whole genome shotgun (WGS) entry which is preliminary data.</text>
</comment>
<keyword evidence="1" id="KW-0732">Signal</keyword>
<dbReference type="SUPFAM" id="SSF49785">
    <property type="entry name" value="Galactose-binding domain-like"/>
    <property type="match status" value="1"/>
</dbReference>
<gene>
    <name evidence="2" type="ORF">EB796_013543</name>
</gene>
<evidence type="ECO:0008006" key="4">
    <source>
        <dbReference type="Google" id="ProtNLM"/>
    </source>
</evidence>
<dbReference type="EMBL" id="VXIV02001986">
    <property type="protein sequence ID" value="KAF6028145.1"/>
    <property type="molecule type" value="Genomic_DNA"/>
</dbReference>
<name>A0A7J7JQC1_BUGNE</name>
<evidence type="ECO:0000256" key="1">
    <source>
        <dbReference type="SAM" id="SignalP"/>
    </source>
</evidence>
<feature type="chain" id="PRO_5029473342" description="Fucolectin tachylectin-4 pentraxin-1 domain-containing protein" evidence="1">
    <location>
        <begin position="33"/>
        <end position="194"/>
    </location>
</feature>
<evidence type="ECO:0000313" key="2">
    <source>
        <dbReference type="EMBL" id="KAF6028145.1"/>
    </source>
</evidence>
<dbReference type="PANTHER" id="PTHR45713">
    <property type="entry name" value="FTP DOMAIN-CONTAINING PROTEIN"/>
    <property type="match status" value="1"/>
</dbReference>
<dbReference type="InterPro" id="IPR051941">
    <property type="entry name" value="BG_Antigen-Binding_Lectin"/>
</dbReference>
<dbReference type="OrthoDB" id="547680at2759"/>
<accession>A0A7J7JQC1</accession>
<organism evidence="2 3">
    <name type="scientific">Bugula neritina</name>
    <name type="common">Brown bryozoan</name>
    <name type="synonym">Sertularia neritina</name>
    <dbReference type="NCBI Taxonomy" id="10212"/>
    <lineage>
        <taxon>Eukaryota</taxon>
        <taxon>Metazoa</taxon>
        <taxon>Spiralia</taxon>
        <taxon>Lophotrochozoa</taxon>
        <taxon>Bryozoa</taxon>
        <taxon>Gymnolaemata</taxon>
        <taxon>Cheilostomatida</taxon>
        <taxon>Flustrina</taxon>
        <taxon>Buguloidea</taxon>
        <taxon>Bugulidae</taxon>
        <taxon>Bugula</taxon>
    </lineage>
</organism>
<dbReference type="InterPro" id="IPR008979">
    <property type="entry name" value="Galactose-bd-like_sf"/>
</dbReference>
<sequence>MAVDHSAMWVKRLLLFRKELLVLWLLVSQALASLTPSNVALNKVTFSSGQHNKSSSPSVVVDGDKSYSFTIPSSGRFCTQCFLSTLSDNPWWRVDLGGQFFITNINIYTGSAYRNIGPFEILSKETSGNLNPADDYSQWNVIQSVSTLVSTYEYPLPTAVYAQHVAVMEKENPRQPQYQQVLLLTEVEVYGFSE</sequence>
<keyword evidence="3" id="KW-1185">Reference proteome</keyword>
<dbReference type="Proteomes" id="UP000593567">
    <property type="component" value="Unassembled WGS sequence"/>
</dbReference>
<dbReference type="Gene3D" id="2.60.120.260">
    <property type="entry name" value="Galactose-binding domain-like"/>
    <property type="match status" value="1"/>
</dbReference>
<dbReference type="Pfam" id="PF22633">
    <property type="entry name" value="F5_F8_type_C_2"/>
    <property type="match status" value="1"/>
</dbReference>
<proteinExistence type="predicted"/>
<dbReference type="AlphaFoldDB" id="A0A7J7JQC1"/>
<dbReference type="PANTHER" id="PTHR45713:SF6">
    <property type="entry name" value="F5_8 TYPE C DOMAIN-CONTAINING PROTEIN"/>
    <property type="match status" value="1"/>
</dbReference>
<evidence type="ECO:0000313" key="3">
    <source>
        <dbReference type="Proteomes" id="UP000593567"/>
    </source>
</evidence>
<feature type="signal peptide" evidence="1">
    <location>
        <begin position="1"/>
        <end position="32"/>
    </location>
</feature>
<reference evidence="2" key="1">
    <citation type="submission" date="2020-06" db="EMBL/GenBank/DDBJ databases">
        <title>Draft genome of Bugula neritina, a colonial animal packing powerful symbionts and potential medicines.</title>
        <authorList>
            <person name="Rayko M."/>
        </authorList>
    </citation>
    <scope>NUCLEOTIDE SEQUENCE [LARGE SCALE GENOMIC DNA]</scope>
    <source>
        <strain evidence="2">Kwan_BN1</strain>
    </source>
</reference>
<protein>
    <recommendedName>
        <fullName evidence="4">Fucolectin tachylectin-4 pentraxin-1 domain-containing protein</fullName>
    </recommendedName>
</protein>